<protein>
    <submittedName>
        <fullName evidence="5">RNA polymerase sigma-70 factor (ECF subfamily)</fullName>
    </submittedName>
</protein>
<keyword evidence="3" id="KW-0804">Transcription</keyword>
<feature type="domain" description="RNA polymerase sigma factor 70 region 4 type 2" evidence="4">
    <location>
        <begin position="79"/>
        <end position="128"/>
    </location>
</feature>
<dbReference type="Proteomes" id="UP000588068">
    <property type="component" value="Unassembled WGS sequence"/>
</dbReference>
<reference evidence="5 6" key="1">
    <citation type="submission" date="2020-08" db="EMBL/GenBank/DDBJ databases">
        <title>Genomic Encyclopedia of Type Strains, Phase IV (KMG-IV): sequencing the most valuable type-strain genomes for metagenomic binning, comparative biology and taxonomic classification.</title>
        <authorList>
            <person name="Goeker M."/>
        </authorList>
    </citation>
    <scope>NUCLEOTIDE SEQUENCE [LARGE SCALE GENOMIC DNA]</scope>
    <source>
        <strain evidence="5 6">DSM 26723</strain>
    </source>
</reference>
<dbReference type="EMBL" id="JACHHZ010000002">
    <property type="protein sequence ID" value="MBB6092821.1"/>
    <property type="molecule type" value="Genomic_DNA"/>
</dbReference>
<evidence type="ECO:0000313" key="6">
    <source>
        <dbReference type="Proteomes" id="UP000588068"/>
    </source>
</evidence>
<dbReference type="Pfam" id="PF08281">
    <property type="entry name" value="Sigma70_r4_2"/>
    <property type="match status" value="1"/>
</dbReference>
<evidence type="ECO:0000313" key="5">
    <source>
        <dbReference type="EMBL" id="MBB6092821.1"/>
    </source>
</evidence>
<dbReference type="PANTHER" id="PTHR43133">
    <property type="entry name" value="RNA POLYMERASE ECF-TYPE SIGMA FACTO"/>
    <property type="match status" value="1"/>
</dbReference>
<dbReference type="GO" id="GO:0016987">
    <property type="term" value="F:sigma factor activity"/>
    <property type="evidence" value="ECO:0007669"/>
    <property type="project" value="UniProtKB-KW"/>
</dbReference>
<dbReference type="InterPro" id="IPR036388">
    <property type="entry name" value="WH-like_DNA-bd_sf"/>
</dbReference>
<dbReference type="GO" id="GO:0006352">
    <property type="term" value="P:DNA-templated transcription initiation"/>
    <property type="evidence" value="ECO:0007669"/>
    <property type="project" value="InterPro"/>
</dbReference>
<dbReference type="GO" id="GO:0003677">
    <property type="term" value="F:DNA binding"/>
    <property type="evidence" value="ECO:0007669"/>
    <property type="project" value="InterPro"/>
</dbReference>
<dbReference type="CDD" id="cd06171">
    <property type="entry name" value="Sigma70_r4"/>
    <property type="match status" value="1"/>
</dbReference>
<organism evidence="5 6">
    <name type="scientific">Povalibacter uvarum</name>
    <dbReference type="NCBI Taxonomy" id="732238"/>
    <lineage>
        <taxon>Bacteria</taxon>
        <taxon>Pseudomonadati</taxon>
        <taxon>Pseudomonadota</taxon>
        <taxon>Gammaproteobacteria</taxon>
        <taxon>Steroidobacterales</taxon>
        <taxon>Steroidobacteraceae</taxon>
        <taxon>Povalibacter</taxon>
    </lineage>
</organism>
<evidence type="ECO:0000256" key="1">
    <source>
        <dbReference type="ARBA" id="ARBA00023015"/>
    </source>
</evidence>
<dbReference type="Gene3D" id="1.10.10.10">
    <property type="entry name" value="Winged helix-like DNA-binding domain superfamily/Winged helix DNA-binding domain"/>
    <property type="match status" value="1"/>
</dbReference>
<dbReference type="InterPro" id="IPR014284">
    <property type="entry name" value="RNA_pol_sigma-70_dom"/>
</dbReference>
<keyword evidence="2" id="KW-0731">Sigma factor</keyword>
<proteinExistence type="predicted"/>
<keyword evidence="1" id="KW-0805">Transcription regulation</keyword>
<evidence type="ECO:0000256" key="3">
    <source>
        <dbReference type="ARBA" id="ARBA00023163"/>
    </source>
</evidence>
<evidence type="ECO:0000259" key="4">
    <source>
        <dbReference type="Pfam" id="PF08281"/>
    </source>
</evidence>
<dbReference type="InterPro" id="IPR039425">
    <property type="entry name" value="RNA_pol_sigma-70-like"/>
</dbReference>
<gene>
    <name evidence="5" type="ORF">HNQ60_001699</name>
</gene>
<dbReference type="PANTHER" id="PTHR43133:SF64">
    <property type="entry name" value="ECF SIGMA FACTOR"/>
    <property type="match status" value="1"/>
</dbReference>
<name>A0A841HI16_9GAMM</name>
<dbReference type="InterPro" id="IPR013249">
    <property type="entry name" value="RNA_pol_sigma70_r4_t2"/>
</dbReference>
<dbReference type="AlphaFoldDB" id="A0A841HI16"/>
<dbReference type="SUPFAM" id="SSF88659">
    <property type="entry name" value="Sigma3 and sigma4 domains of RNA polymerase sigma factors"/>
    <property type="match status" value="1"/>
</dbReference>
<sequence length="139" mass="15647">MFKLARNYSARPPEEWAPLFYRILQNRIRDGQRRRQVRNRFFAWLPGASAREDEVDPVETAPADEAGAVERLMANEALGRLEQSIAQLPARQQEAFMLRALGGFDVAQTASAMGCSEGSVKTHYSRAVHTLRAELGDAW</sequence>
<dbReference type="InterPro" id="IPR013324">
    <property type="entry name" value="RNA_pol_sigma_r3/r4-like"/>
</dbReference>
<accession>A0A841HI16</accession>
<dbReference type="NCBIfam" id="NF006550">
    <property type="entry name" value="PRK09047.1"/>
    <property type="match status" value="1"/>
</dbReference>
<comment type="caution">
    <text evidence="5">The sequence shown here is derived from an EMBL/GenBank/DDBJ whole genome shotgun (WGS) entry which is preliminary data.</text>
</comment>
<evidence type="ECO:0000256" key="2">
    <source>
        <dbReference type="ARBA" id="ARBA00023082"/>
    </source>
</evidence>
<keyword evidence="6" id="KW-1185">Reference proteome</keyword>
<dbReference type="NCBIfam" id="TIGR02937">
    <property type="entry name" value="sigma70-ECF"/>
    <property type="match status" value="1"/>
</dbReference>